<evidence type="ECO:0000313" key="2">
    <source>
        <dbReference type="Proteomes" id="UP000735302"/>
    </source>
</evidence>
<reference evidence="1 2" key="1">
    <citation type="journal article" date="2021" name="Elife">
        <title>Chloroplast acquisition without the gene transfer in kleptoplastic sea slugs, Plakobranchus ocellatus.</title>
        <authorList>
            <person name="Maeda T."/>
            <person name="Takahashi S."/>
            <person name="Yoshida T."/>
            <person name="Shimamura S."/>
            <person name="Takaki Y."/>
            <person name="Nagai Y."/>
            <person name="Toyoda A."/>
            <person name="Suzuki Y."/>
            <person name="Arimoto A."/>
            <person name="Ishii H."/>
            <person name="Satoh N."/>
            <person name="Nishiyama T."/>
            <person name="Hasebe M."/>
            <person name="Maruyama T."/>
            <person name="Minagawa J."/>
            <person name="Obokata J."/>
            <person name="Shigenobu S."/>
        </authorList>
    </citation>
    <scope>NUCLEOTIDE SEQUENCE [LARGE SCALE GENOMIC DNA]</scope>
</reference>
<comment type="caution">
    <text evidence="1">The sequence shown here is derived from an EMBL/GenBank/DDBJ whole genome shotgun (WGS) entry which is preliminary data.</text>
</comment>
<proteinExistence type="predicted"/>
<dbReference type="Proteomes" id="UP000735302">
    <property type="component" value="Unassembled WGS sequence"/>
</dbReference>
<dbReference type="EMBL" id="BLXT01000184">
    <property type="protein sequence ID" value="GFN74912.1"/>
    <property type="molecule type" value="Genomic_DNA"/>
</dbReference>
<gene>
    <name evidence="1" type="ORF">PoB_000141800</name>
</gene>
<protein>
    <submittedName>
        <fullName evidence="1">Uncharacterized protein</fullName>
    </submittedName>
</protein>
<organism evidence="1 2">
    <name type="scientific">Plakobranchus ocellatus</name>
    <dbReference type="NCBI Taxonomy" id="259542"/>
    <lineage>
        <taxon>Eukaryota</taxon>
        <taxon>Metazoa</taxon>
        <taxon>Spiralia</taxon>
        <taxon>Lophotrochozoa</taxon>
        <taxon>Mollusca</taxon>
        <taxon>Gastropoda</taxon>
        <taxon>Heterobranchia</taxon>
        <taxon>Euthyneura</taxon>
        <taxon>Panpulmonata</taxon>
        <taxon>Sacoglossa</taxon>
        <taxon>Placobranchoidea</taxon>
        <taxon>Plakobranchidae</taxon>
        <taxon>Plakobranchus</taxon>
    </lineage>
</organism>
<accession>A0AAV3XX13</accession>
<sequence>MVSGFGAPVARLEPAIEGVKTLKRAERRTICARHLIRGFGGQGLATPPYDLQGPFHSEFKSATDTFS</sequence>
<name>A0AAV3XX13_9GAST</name>
<evidence type="ECO:0000313" key="1">
    <source>
        <dbReference type="EMBL" id="GFN74912.1"/>
    </source>
</evidence>
<dbReference type="AlphaFoldDB" id="A0AAV3XX13"/>
<keyword evidence="2" id="KW-1185">Reference proteome</keyword>